<dbReference type="PANTHER" id="PTHR47706">
    <property type="entry name" value="NMRA-LIKE FAMILY PROTEIN"/>
    <property type="match status" value="1"/>
</dbReference>
<dbReference type="InterPro" id="IPR051609">
    <property type="entry name" value="NmrA/Isoflavone_reductase-like"/>
</dbReference>
<dbReference type="AlphaFoldDB" id="A0A9P4QHY9"/>
<evidence type="ECO:0000313" key="5">
    <source>
        <dbReference type="Proteomes" id="UP000799441"/>
    </source>
</evidence>
<proteinExistence type="predicted"/>
<dbReference type="GO" id="GO:0016491">
    <property type="term" value="F:oxidoreductase activity"/>
    <property type="evidence" value="ECO:0007669"/>
    <property type="project" value="UniProtKB-KW"/>
</dbReference>
<dbReference type="PANTHER" id="PTHR47706:SF7">
    <property type="entry name" value="CIPA-LIKE, PUTATIVE (AFU_ORTHOLOGUE AFUA_1G01630)-RELATED"/>
    <property type="match status" value="1"/>
</dbReference>
<comment type="caution">
    <text evidence="4">The sequence shown here is derived from an EMBL/GenBank/DDBJ whole genome shotgun (WGS) entry which is preliminary data.</text>
</comment>
<reference evidence="4" key="1">
    <citation type="journal article" date="2020" name="Stud. Mycol.">
        <title>101 Dothideomycetes genomes: a test case for predicting lifestyles and emergence of pathogens.</title>
        <authorList>
            <person name="Haridas S."/>
            <person name="Albert R."/>
            <person name="Binder M."/>
            <person name="Bloem J."/>
            <person name="Labutti K."/>
            <person name="Salamov A."/>
            <person name="Andreopoulos B."/>
            <person name="Baker S."/>
            <person name="Barry K."/>
            <person name="Bills G."/>
            <person name="Bluhm B."/>
            <person name="Cannon C."/>
            <person name="Castanera R."/>
            <person name="Culley D."/>
            <person name="Daum C."/>
            <person name="Ezra D."/>
            <person name="Gonzalez J."/>
            <person name="Henrissat B."/>
            <person name="Kuo A."/>
            <person name="Liang C."/>
            <person name="Lipzen A."/>
            <person name="Lutzoni F."/>
            <person name="Magnuson J."/>
            <person name="Mondo S."/>
            <person name="Nolan M."/>
            <person name="Ohm R."/>
            <person name="Pangilinan J."/>
            <person name="Park H.-J."/>
            <person name="Ramirez L."/>
            <person name="Alfaro M."/>
            <person name="Sun H."/>
            <person name="Tritt A."/>
            <person name="Yoshinaga Y."/>
            <person name="Zwiers L.-H."/>
            <person name="Turgeon B."/>
            <person name="Goodwin S."/>
            <person name="Spatafora J."/>
            <person name="Crous P."/>
            <person name="Grigoriev I."/>
        </authorList>
    </citation>
    <scope>NUCLEOTIDE SEQUENCE</scope>
    <source>
        <strain evidence="4">CBS 116435</strain>
    </source>
</reference>
<dbReference type="InterPro" id="IPR008030">
    <property type="entry name" value="NmrA-like"/>
</dbReference>
<dbReference type="EMBL" id="MU003766">
    <property type="protein sequence ID" value="KAF2725903.1"/>
    <property type="molecule type" value="Genomic_DNA"/>
</dbReference>
<protein>
    <submittedName>
        <fullName evidence="4">NAD(P)-binding protein</fullName>
    </submittedName>
</protein>
<dbReference type="SUPFAM" id="SSF51735">
    <property type="entry name" value="NAD(P)-binding Rossmann-fold domains"/>
    <property type="match status" value="1"/>
</dbReference>
<keyword evidence="5" id="KW-1185">Reference proteome</keyword>
<evidence type="ECO:0000259" key="3">
    <source>
        <dbReference type="Pfam" id="PF05368"/>
    </source>
</evidence>
<dbReference type="CDD" id="cd05259">
    <property type="entry name" value="PCBER_SDR_a"/>
    <property type="match status" value="1"/>
</dbReference>
<dbReference type="InterPro" id="IPR045312">
    <property type="entry name" value="PCBER-like"/>
</dbReference>
<dbReference type="Gene3D" id="3.40.50.720">
    <property type="entry name" value="NAD(P)-binding Rossmann-like Domain"/>
    <property type="match status" value="1"/>
</dbReference>
<gene>
    <name evidence="4" type="ORF">K431DRAFT_259695</name>
</gene>
<dbReference type="Proteomes" id="UP000799441">
    <property type="component" value="Unassembled WGS sequence"/>
</dbReference>
<evidence type="ECO:0000313" key="4">
    <source>
        <dbReference type="EMBL" id="KAF2725903.1"/>
    </source>
</evidence>
<evidence type="ECO:0000256" key="1">
    <source>
        <dbReference type="ARBA" id="ARBA00022857"/>
    </source>
</evidence>
<dbReference type="OrthoDB" id="419598at2759"/>
<sequence>MTMSNYIAKVAIVGAGGNSGSFMTKALISTGKHVVTAISREDSQSKLPDGVIVKKVDYNRPETIVEALRGQDALIITLSGHVPKGTDTELINAASEAGVPWVLPNEWSPDSANEDLVKDVFPFQSKVVVRKAIEHLGKSSYISVVTGFWYEWSLAIAPAFGIDLSNRKATFYDEGETKISVSTWPHIGRAVAALLSLPIRPEKEDSKQPCLENFRNKVVYTNSFTINQKEMFESALRVTGTKEDDWTTIKEPSHERYASGLEEIKQGQRIGFAKMMYTRVFFPDGCGDFEHKGTLNELLGLPKQGTEELDEATKVAIERAKATSWGH</sequence>
<keyword evidence="2" id="KW-0560">Oxidoreductase</keyword>
<dbReference type="Pfam" id="PF05368">
    <property type="entry name" value="NmrA"/>
    <property type="match status" value="1"/>
</dbReference>
<evidence type="ECO:0000256" key="2">
    <source>
        <dbReference type="ARBA" id="ARBA00023002"/>
    </source>
</evidence>
<feature type="domain" description="NmrA-like" evidence="3">
    <location>
        <begin position="9"/>
        <end position="149"/>
    </location>
</feature>
<organism evidence="4 5">
    <name type="scientific">Polychaeton citri CBS 116435</name>
    <dbReference type="NCBI Taxonomy" id="1314669"/>
    <lineage>
        <taxon>Eukaryota</taxon>
        <taxon>Fungi</taxon>
        <taxon>Dikarya</taxon>
        <taxon>Ascomycota</taxon>
        <taxon>Pezizomycotina</taxon>
        <taxon>Dothideomycetes</taxon>
        <taxon>Dothideomycetidae</taxon>
        <taxon>Capnodiales</taxon>
        <taxon>Capnodiaceae</taxon>
        <taxon>Polychaeton</taxon>
    </lineage>
</organism>
<dbReference type="InterPro" id="IPR036291">
    <property type="entry name" value="NAD(P)-bd_dom_sf"/>
</dbReference>
<accession>A0A9P4QHY9</accession>
<name>A0A9P4QHY9_9PEZI</name>
<keyword evidence="1" id="KW-0521">NADP</keyword>